<reference evidence="2 3" key="1">
    <citation type="submission" date="2023-08" db="EMBL/GenBank/DDBJ databases">
        <title>Black Yeasts Isolated from many extreme environments.</title>
        <authorList>
            <person name="Coleine C."/>
            <person name="Stajich J.E."/>
            <person name="Selbmann L."/>
        </authorList>
    </citation>
    <scope>NUCLEOTIDE SEQUENCE [LARGE SCALE GENOMIC DNA]</scope>
    <source>
        <strain evidence="2 3">CCFEE 5935</strain>
    </source>
</reference>
<protein>
    <submittedName>
        <fullName evidence="2">Uncharacterized protein</fullName>
    </submittedName>
</protein>
<dbReference type="Proteomes" id="UP001337655">
    <property type="component" value="Unassembled WGS sequence"/>
</dbReference>
<evidence type="ECO:0000313" key="3">
    <source>
        <dbReference type="Proteomes" id="UP001337655"/>
    </source>
</evidence>
<keyword evidence="3" id="KW-1185">Reference proteome</keyword>
<proteinExistence type="predicted"/>
<evidence type="ECO:0000256" key="1">
    <source>
        <dbReference type="SAM" id="MobiDB-lite"/>
    </source>
</evidence>
<feature type="region of interest" description="Disordered" evidence="1">
    <location>
        <begin position="79"/>
        <end position="102"/>
    </location>
</feature>
<accession>A0AAV9PLB5</accession>
<dbReference type="AlphaFoldDB" id="A0AAV9PLB5"/>
<dbReference type="EMBL" id="JAVRRT010000002">
    <property type="protein sequence ID" value="KAK5174571.1"/>
    <property type="molecule type" value="Genomic_DNA"/>
</dbReference>
<dbReference type="GeneID" id="89923000"/>
<evidence type="ECO:0000313" key="2">
    <source>
        <dbReference type="EMBL" id="KAK5174571.1"/>
    </source>
</evidence>
<comment type="caution">
    <text evidence="2">The sequence shown here is derived from an EMBL/GenBank/DDBJ whole genome shotgun (WGS) entry which is preliminary data.</text>
</comment>
<name>A0AAV9PLB5_9PEZI</name>
<dbReference type="RefSeq" id="XP_064663240.1">
    <property type="nucleotide sequence ID" value="XM_064798913.1"/>
</dbReference>
<organism evidence="2 3">
    <name type="scientific">Saxophila tyrrhenica</name>
    <dbReference type="NCBI Taxonomy" id="1690608"/>
    <lineage>
        <taxon>Eukaryota</taxon>
        <taxon>Fungi</taxon>
        <taxon>Dikarya</taxon>
        <taxon>Ascomycota</taxon>
        <taxon>Pezizomycotina</taxon>
        <taxon>Dothideomycetes</taxon>
        <taxon>Dothideomycetidae</taxon>
        <taxon>Mycosphaerellales</taxon>
        <taxon>Extremaceae</taxon>
        <taxon>Saxophila</taxon>
    </lineage>
</organism>
<sequence length="379" mass="43501">MHHIDLPALRLTCREVNDNVLDTFAKTHFSTFAILVHHEDSLRTLLALARHERIARAVRRLVFCFETIVADDPDYDTCISNGPTEPSPPPGKQALRNQKQAEARQNRLRKRNLDLQLLTQAFTAFAGAGKKLEVEVTPMDRGPMKPPYKPWGAKTLWSACEQTPFALHDDDRELFRAIEQGRVIVDKLNVWHGGFSNTLVELNWRHKLYKAIRFPFNNLKRLEIACAWEGCDASENDVKFVAGLLQHARSLQALEIYSTHDDGQPWGCHLHSAVFDRYLQHNVTTMRYLHAYFVTIDGQTLCEFIKRNSNFQTLRLSSVNLYCGDAVVPITESDGRIARNLREEAIKKYFREETALEDVQVPLCEARNGRMPSFHGTRY</sequence>
<gene>
    <name evidence="2" type="ORF">LTR77_001652</name>
</gene>